<keyword evidence="2 8" id="KW-0032">Aminotransferase</keyword>
<dbReference type="Proteomes" id="UP001430804">
    <property type="component" value="Unassembled WGS sequence"/>
</dbReference>
<comment type="cofactor">
    <cofactor evidence="1">
        <name>pyridoxal 5'-phosphate</name>
        <dbReference type="ChEBI" id="CHEBI:597326"/>
    </cofactor>
</comment>
<reference evidence="8" key="1">
    <citation type="submission" date="2021-07" db="EMBL/GenBank/DDBJ databases">
        <title>Pseudohoeflea marina sp. nov. a polyhydroxyalcanoate-producing bacterium.</title>
        <authorList>
            <person name="Zheng W."/>
            <person name="Yu S."/>
            <person name="Huang Y."/>
        </authorList>
    </citation>
    <scope>NUCLEOTIDE SEQUENCE</scope>
    <source>
        <strain evidence="8">DP4N28-3</strain>
    </source>
</reference>
<comment type="catalytic activity">
    <reaction evidence="5">
        <text>L-aspartate + 2-oxoglutarate = oxaloacetate + L-glutamate</text>
        <dbReference type="Rhea" id="RHEA:21824"/>
        <dbReference type="ChEBI" id="CHEBI:16452"/>
        <dbReference type="ChEBI" id="CHEBI:16810"/>
        <dbReference type="ChEBI" id="CHEBI:29985"/>
        <dbReference type="ChEBI" id="CHEBI:29991"/>
        <dbReference type="EC" id="2.6.1.1"/>
    </reaction>
</comment>
<comment type="caution">
    <text evidence="8">The sequence shown here is derived from an EMBL/GenBank/DDBJ whole genome shotgun (WGS) entry which is preliminary data.</text>
</comment>
<name>A0ABS6WNA3_9HYPH</name>
<dbReference type="PANTHER" id="PTHR46383">
    <property type="entry name" value="ASPARTATE AMINOTRANSFERASE"/>
    <property type="match status" value="1"/>
</dbReference>
<dbReference type="InterPro" id="IPR004839">
    <property type="entry name" value="Aminotransferase_I/II_large"/>
</dbReference>
<keyword evidence="4" id="KW-0663">Pyridoxal phosphate</keyword>
<keyword evidence="3" id="KW-0808">Transferase</keyword>
<evidence type="ECO:0000256" key="3">
    <source>
        <dbReference type="ARBA" id="ARBA00022679"/>
    </source>
</evidence>
<accession>A0ABS6WNA3</accession>
<organism evidence="8 9">
    <name type="scientific">Pseudohoeflea coraliihabitans</name>
    <dbReference type="NCBI Taxonomy" id="2860393"/>
    <lineage>
        <taxon>Bacteria</taxon>
        <taxon>Pseudomonadati</taxon>
        <taxon>Pseudomonadota</taxon>
        <taxon>Alphaproteobacteria</taxon>
        <taxon>Hyphomicrobiales</taxon>
        <taxon>Rhizobiaceae</taxon>
        <taxon>Pseudohoeflea</taxon>
    </lineage>
</organism>
<dbReference type="PROSITE" id="PS00105">
    <property type="entry name" value="AA_TRANSFER_CLASS_1"/>
    <property type="match status" value="1"/>
</dbReference>
<dbReference type="GO" id="GO:0008483">
    <property type="term" value="F:transaminase activity"/>
    <property type="evidence" value="ECO:0007669"/>
    <property type="project" value="UniProtKB-KW"/>
</dbReference>
<dbReference type="PANTHER" id="PTHR46383:SF2">
    <property type="entry name" value="AMINOTRANSFERASE"/>
    <property type="match status" value="1"/>
</dbReference>
<evidence type="ECO:0000256" key="5">
    <source>
        <dbReference type="ARBA" id="ARBA00049185"/>
    </source>
</evidence>
<dbReference type="InterPro" id="IPR004838">
    <property type="entry name" value="NHTrfase_class1_PyrdxlP-BS"/>
</dbReference>
<gene>
    <name evidence="8" type="ORF">KY465_09135</name>
</gene>
<dbReference type="CDD" id="cd00609">
    <property type="entry name" value="AAT_like"/>
    <property type="match status" value="1"/>
</dbReference>
<evidence type="ECO:0000256" key="2">
    <source>
        <dbReference type="ARBA" id="ARBA00022576"/>
    </source>
</evidence>
<evidence type="ECO:0000256" key="1">
    <source>
        <dbReference type="ARBA" id="ARBA00001933"/>
    </source>
</evidence>
<feature type="domain" description="Aminotransferase class I/classII large" evidence="7">
    <location>
        <begin position="57"/>
        <end position="402"/>
    </location>
</feature>
<evidence type="ECO:0000313" key="8">
    <source>
        <dbReference type="EMBL" id="MBW3097442.1"/>
    </source>
</evidence>
<dbReference type="Pfam" id="PF00155">
    <property type="entry name" value="Aminotran_1_2"/>
    <property type="match status" value="1"/>
</dbReference>
<keyword evidence="9" id="KW-1185">Reference proteome</keyword>
<evidence type="ECO:0000313" key="9">
    <source>
        <dbReference type="Proteomes" id="UP001430804"/>
    </source>
</evidence>
<evidence type="ECO:0000259" key="7">
    <source>
        <dbReference type="Pfam" id="PF00155"/>
    </source>
</evidence>
<proteinExistence type="predicted"/>
<dbReference type="RefSeq" id="WP_219201354.1">
    <property type="nucleotide sequence ID" value="NZ_JAHWQX010000002.1"/>
</dbReference>
<dbReference type="EMBL" id="JAHWQX010000002">
    <property type="protein sequence ID" value="MBW3097442.1"/>
    <property type="molecule type" value="Genomic_DNA"/>
</dbReference>
<evidence type="ECO:0000256" key="4">
    <source>
        <dbReference type="ARBA" id="ARBA00022898"/>
    </source>
</evidence>
<dbReference type="InterPro" id="IPR050596">
    <property type="entry name" value="AspAT/PAT-like"/>
</dbReference>
<feature type="region of interest" description="Disordered" evidence="6">
    <location>
        <begin position="1"/>
        <end position="21"/>
    </location>
</feature>
<protein>
    <submittedName>
        <fullName evidence="8">Pyridoxal phosphate-dependent aminotransferase</fullName>
    </submittedName>
</protein>
<dbReference type="NCBIfam" id="NF004770">
    <property type="entry name" value="PRK06108.1"/>
    <property type="match status" value="1"/>
</dbReference>
<evidence type="ECO:0000256" key="6">
    <source>
        <dbReference type="SAM" id="MobiDB-lite"/>
    </source>
</evidence>
<sequence length="409" mass="44101">MCATAPGKSAPADSWPSAGAGSGVSQLSARARAAPESGIVEVINHGWQRPGLIPLWAGEGDRSTPKFICEAAADALAAGETFYTLQRGIVTLRQGLSDYYRRQFAVERPIGDFTVTGSGMHAIKLAAEAVTAPGDELVYLTPAWPNLPAATAVSGAVPVPFPLIENDGGWQLDLNRLEQALTPKTRALFVNSPSNPTGWVATIDELAAVLDLCRRKNVWIIADEIYSRFFYGSERRAPSFLDVAAPSDRVIYVNSFSKNWAMTGWRVGWLVAPEDLGQVFENLVQYSNSGVPQFLQKGAIAAINDGDAFVDQQVAQAEEARSVFTEILRASERVRLRPPDGAFYAFFKIDGITDTRSAALDIVDRANVGLAAGTAFGPGGEQYLRACFLRRTDEVEEAARRIAAYAAAL</sequence>